<dbReference type="PANTHER" id="PTHR47109">
    <property type="entry name" value="NUCLEOREDOXIN-LIKE PROTEIN 1"/>
    <property type="match status" value="1"/>
</dbReference>
<dbReference type="RefSeq" id="XP_032821692.1">
    <property type="nucleotide sequence ID" value="XM_032965801.1"/>
</dbReference>
<dbReference type="InterPro" id="IPR036249">
    <property type="entry name" value="Thioredoxin-like_sf"/>
</dbReference>
<proteinExistence type="predicted"/>
<evidence type="ECO:0000313" key="2">
    <source>
        <dbReference type="Proteomes" id="UP001318040"/>
    </source>
</evidence>
<dbReference type="Pfam" id="PF13905">
    <property type="entry name" value="Thioredoxin_8"/>
    <property type="match status" value="1"/>
</dbReference>
<name>A0AAJ7X5D6_PETMA</name>
<organism evidence="2 3">
    <name type="scientific">Petromyzon marinus</name>
    <name type="common">Sea lamprey</name>
    <dbReference type="NCBI Taxonomy" id="7757"/>
    <lineage>
        <taxon>Eukaryota</taxon>
        <taxon>Metazoa</taxon>
        <taxon>Chordata</taxon>
        <taxon>Craniata</taxon>
        <taxon>Vertebrata</taxon>
        <taxon>Cyclostomata</taxon>
        <taxon>Hyperoartia</taxon>
        <taxon>Petromyzontiformes</taxon>
        <taxon>Petromyzontidae</taxon>
        <taxon>Petromyzon</taxon>
    </lineage>
</organism>
<protein>
    <submittedName>
        <fullName evidence="3">Nucleoredoxin-like protein 1</fullName>
    </submittedName>
</protein>
<dbReference type="KEGG" id="pmrn:116948755"/>
<dbReference type="Gene3D" id="3.40.30.10">
    <property type="entry name" value="Glutaredoxin"/>
    <property type="match status" value="1"/>
</dbReference>
<dbReference type="InterPro" id="IPR012336">
    <property type="entry name" value="Thioredoxin-like_fold"/>
</dbReference>
<dbReference type="Proteomes" id="UP001318040">
    <property type="component" value="Chromosome 35"/>
</dbReference>
<gene>
    <name evidence="3" type="primary">NXNL1</name>
</gene>
<feature type="domain" description="Thioredoxin-like fold" evidence="1">
    <location>
        <begin position="80"/>
        <end position="180"/>
    </location>
</feature>
<dbReference type="GO" id="GO:0005739">
    <property type="term" value="C:mitochondrion"/>
    <property type="evidence" value="ECO:0007669"/>
    <property type="project" value="TreeGrafter"/>
</dbReference>
<dbReference type="AlphaFoldDB" id="A0AAJ7X5D6"/>
<dbReference type="CTD" id="115861"/>
<keyword evidence="2" id="KW-1185">Reference proteome</keyword>
<accession>A0AAJ7X5D6</accession>
<evidence type="ECO:0000259" key="1">
    <source>
        <dbReference type="Pfam" id="PF13905"/>
    </source>
</evidence>
<dbReference type="PANTHER" id="PTHR47109:SF1">
    <property type="entry name" value="NUCLEOREDOXIN-LIKE PROTEIN 1"/>
    <property type="match status" value="1"/>
</dbReference>
<evidence type="ECO:0000313" key="3">
    <source>
        <dbReference type="RefSeq" id="XP_032821692.1"/>
    </source>
</evidence>
<reference evidence="3" key="1">
    <citation type="submission" date="2025-08" db="UniProtKB">
        <authorList>
            <consortium name="RefSeq"/>
        </authorList>
    </citation>
    <scope>IDENTIFICATION</scope>
    <source>
        <tissue evidence="3">Sperm</tissue>
    </source>
</reference>
<dbReference type="GO" id="GO:0045494">
    <property type="term" value="P:photoreceptor cell maintenance"/>
    <property type="evidence" value="ECO:0007669"/>
    <property type="project" value="InterPro"/>
</dbReference>
<sequence>MLSDACSGAVVTSSRCWLQTDPSHLSWAPEGDAHLDCRHAVSQIAESCVSELFLTCTLILNNRDWDELDTEQQLCLRLRNKLLLLYFGSGSCDDCRAFTRVLRRFWTRLTDPAHVERAAPLALVYISHDPSADCQRAYMQHSMPSQWLSLRHGDPLASELGRRFEVRALPSVVVLQPSGEEVTRAGAEEIRRLGEAAFANWREAAEVLDRGFLLAEDFEEVETPFRSLSHHLRSLFYKAEKEKQGSDDFLRDGAV</sequence>
<dbReference type="InterPro" id="IPR029520">
    <property type="entry name" value="RdCVF"/>
</dbReference>
<dbReference type="SUPFAM" id="SSF52833">
    <property type="entry name" value="Thioredoxin-like"/>
    <property type="match status" value="1"/>
</dbReference>